<accession>B9T7J5</accession>
<dbReference type="Proteomes" id="UP000008311">
    <property type="component" value="Unassembled WGS sequence"/>
</dbReference>
<evidence type="ECO:0000313" key="3">
    <source>
        <dbReference type="Proteomes" id="UP000008311"/>
    </source>
</evidence>
<protein>
    <recommendedName>
        <fullName evidence="4">Reverse transcriptase zinc-binding domain-containing protein</fullName>
    </recommendedName>
</protein>
<reference evidence="3" key="1">
    <citation type="journal article" date="2010" name="Nat. Biotechnol.">
        <title>Draft genome sequence of the oilseed species Ricinus communis.</title>
        <authorList>
            <person name="Chan A.P."/>
            <person name="Crabtree J."/>
            <person name="Zhao Q."/>
            <person name="Lorenzi H."/>
            <person name="Orvis J."/>
            <person name="Puiu D."/>
            <person name="Melake-Berhan A."/>
            <person name="Jones K.M."/>
            <person name="Redman J."/>
            <person name="Chen G."/>
            <person name="Cahoon E.B."/>
            <person name="Gedil M."/>
            <person name="Stanke M."/>
            <person name="Haas B.J."/>
            <person name="Wortman J.R."/>
            <person name="Fraser-Liggett C.M."/>
            <person name="Ravel J."/>
            <person name="Rabinowicz P.D."/>
        </authorList>
    </citation>
    <scope>NUCLEOTIDE SEQUENCE [LARGE SCALE GENOMIC DNA]</scope>
    <source>
        <strain evidence="3">cv. Hale</strain>
    </source>
</reference>
<proteinExistence type="predicted"/>
<gene>
    <name evidence="2" type="ORF">RCOM_0220010</name>
</gene>
<dbReference type="AlphaFoldDB" id="B9T7J5"/>
<organism evidence="2 3">
    <name type="scientific">Ricinus communis</name>
    <name type="common">Castor bean</name>
    <dbReference type="NCBI Taxonomy" id="3988"/>
    <lineage>
        <taxon>Eukaryota</taxon>
        <taxon>Viridiplantae</taxon>
        <taxon>Streptophyta</taxon>
        <taxon>Embryophyta</taxon>
        <taxon>Tracheophyta</taxon>
        <taxon>Spermatophyta</taxon>
        <taxon>Magnoliopsida</taxon>
        <taxon>eudicotyledons</taxon>
        <taxon>Gunneridae</taxon>
        <taxon>Pentapetalae</taxon>
        <taxon>rosids</taxon>
        <taxon>fabids</taxon>
        <taxon>Malpighiales</taxon>
        <taxon>Euphorbiaceae</taxon>
        <taxon>Acalyphoideae</taxon>
        <taxon>Acalypheae</taxon>
        <taxon>Ricinus</taxon>
    </lineage>
</organism>
<keyword evidence="1" id="KW-0812">Transmembrane</keyword>
<feature type="transmembrane region" description="Helical" evidence="1">
    <location>
        <begin position="29"/>
        <end position="49"/>
    </location>
</feature>
<evidence type="ECO:0008006" key="4">
    <source>
        <dbReference type="Google" id="ProtNLM"/>
    </source>
</evidence>
<keyword evidence="1" id="KW-1133">Transmembrane helix</keyword>
<name>B9T7J5_RICCO</name>
<keyword evidence="3" id="KW-1185">Reference proteome</keyword>
<keyword evidence="1" id="KW-0472">Membrane</keyword>
<evidence type="ECO:0000256" key="1">
    <source>
        <dbReference type="SAM" id="Phobius"/>
    </source>
</evidence>
<evidence type="ECO:0000313" key="2">
    <source>
        <dbReference type="EMBL" id="EEF28170.1"/>
    </source>
</evidence>
<dbReference type="InParanoid" id="B9T7J5"/>
<dbReference type="EMBL" id="EQ974757">
    <property type="protein sequence ID" value="EEF28170.1"/>
    <property type="molecule type" value="Genomic_DNA"/>
</dbReference>
<sequence length="105" mass="12282">MVDQSTSGVTTRFQTFWTWPKLRMIKGVMMFKLWHTLLVMIAWNGIYSVRSRYKAPIHLEDSYVGGCVPAAQSIRSSSSREWNNIWQLPIIAKVKDFIWRCSRNA</sequence>